<dbReference type="InterPro" id="IPR003169">
    <property type="entry name" value="GYF"/>
</dbReference>
<dbReference type="SMART" id="SM00444">
    <property type="entry name" value="GYF"/>
    <property type="match status" value="1"/>
</dbReference>
<keyword evidence="5" id="KW-1185">Reference proteome</keyword>
<dbReference type="Pfam" id="PF02213">
    <property type="entry name" value="GYF"/>
    <property type="match status" value="1"/>
</dbReference>
<dbReference type="PANTHER" id="PTHR46851:SF11">
    <property type="entry name" value="GYF DOMAIN-CONTAINING PROTEIN"/>
    <property type="match status" value="1"/>
</dbReference>
<dbReference type="PROSITE" id="PS51925">
    <property type="entry name" value="SWIB_MDM2"/>
    <property type="match status" value="1"/>
</dbReference>
<dbReference type="Pfam" id="PF02201">
    <property type="entry name" value="SWIB"/>
    <property type="match status" value="1"/>
</dbReference>
<evidence type="ECO:0000259" key="2">
    <source>
        <dbReference type="PROSITE" id="PS51360"/>
    </source>
</evidence>
<dbReference type="InterPro" id="IPR058668">
    <property type="entry name" value="NERD_dom"/>
</dbReference>
<dbReference type="InterPro" id="IPR036128">
    <property type="entry name" value="Plus3-like_sf"/>
</dbReference>
<dbReference type="Gene3D" id="3.90.70.200">
    <property type="entry name" value="Plus-3 domain"/>
    <property type="match status" value="1"/>
</dbReference>
<dbReference type="Gene3D" id="3.30.1490.40">
    <property type="match status" value="1"/>
</dbReference>
<feature type="domain" description="Plus3" evidence="2">
    <location>
        <begin position="170"/>
        <end position="299"/>
    </location>
</feature>
<dbReference type="CDD" id="cd00072">
    <property type="entry name" value="GYF"/>
    <property type="match status" value="1"/>
</dbReference>
<dbReference type="InterPro" id="IPR003121">
    <property type="entry name" value="SWIB_MDM2_domain"/>
</dbReference>
<feature type="domain" description="GYF" evidence="1">
    <location>
        <begin position="457"/>
        <end position="511"/>
    </location>
</feature>
<dbReference type="SMART" id="SM00719">
    <property type="entry name" value="Plus3"/>
    <property type="match status" value="1"/>
</dbReference>
<gene>
    <name evidence="4" type="ORF">HYC85_027821</name>
</gene>
<dbReference type="EMBL" id="JACBKZ010000014">
    <property type="protein sequence ID" value="KAF5931650.1"/>
    <property type="molecule type" value="Genomic_DNA"/>
</dbReference>
<dbReference type="Pfam" id="PF03126">
    <property type="entry name" value="Plus-3"/>
    <property type="match status" value="1"/>
</dbReference>
<dbReference type="SUPFAM" id="SSF47592">
    <property type="entry name" value="SWIB/MDM2 domain"/>
    <property type="match status" value="1"/>
</dbReference>
<protein>
    <recommendedName>
        <fullName evidence="6">GYF domain-containing protein</fullName>
    </recommendedName>
</protein>
<feature type="domain" description="DM2" evidence="3">
    <location>
        <begin position="37"/>
        <end position="117"/>
    </location>
</feature>
<evidence type="ECO:0000313" key="4">
    <source>
        <dbReference type="EMBL" id="KAF5931650.1"/>
    </source>
</evidence>
<dbReference type="PROSITE" id="PS50829">
    <property type="entry name" value="GYF"/>
    <property type="match status" value="1"/>
</dbReference>
<dbReference type="PANTHER" id="PTHR46851">
    <property type="entry name" value="OS01G0884500 PROTEIN"/>
    <property type="match status" value="1"/>
</dbReference>
<evidence type="ECO:0000313" key="5">
    <source>
        <dbReference type="Proteomes" id="UP000593564"/>
    </source>
</evidence>
<organism evidence="4 5">
    <name type="scientific">Camellia sinensis</name>
    <name type="common">Tea plant</name>
    <name type="synonym">Thea sinensis</name>
    <dbReference type="NCBI Taxonomy" id="4442"/>
    <lineage>
        <taxon>Eukaryota</taxon>
        <taxon>Viridiplantae</taxon>
        <taxon>Streptophyta</taxon>
        <taxon>Embryophyta</taxon>
        <taxon>Tracheophyta</taxon>
        <taxon>Spermatophyta</taxon>
        <taxon>Magnoliopsida</taxon>
        <taxon>eudicotyledons</taxon>
        <taxon>Gunneridae</taxon>
        <taxon>Pentapetalae</taxon>
        <taxon>asterids</taxon>
        <taxon>Ericales</taxon>
        <taxon>Theaceae</taxon>
        <taxon>Camellia</taxon>
    </lineage>
</organism>
<dbReference type="Proteomes" id="UP000593564">
    <property type="component" value="Unassembled WGS sequence"/>
</dbReference>
<dbReference type="InterPro" id="IPR004343">
    <property type="entry name" value="Plus-3_dom"/>
</dbReference>
<dbReference type="Gene3D" id="1.10.245.10">
    <property type="entry name" value="SWIB/MDM2 domain"/>
    <property type="match status" value="1"/>
</dbReference>
<name>A0A7J7FTE3_CAMSI</name>
<comment type="caution">
    <text evidence="4">The sequence shown here is derived from an EMBL/GenBank/DDBJ whole genome shotgun (WGS) entry which is preliminary data.</text>
</comment>
<evidence type="ECO:0008006" key="6">
    <source>
        <dbReference type="Google" id="ProtNLM"/>
    </source>
</evidence>
<evidence type="ECO:0000259" key="1">
    <source>
        <dbReference type="PROSITE" id="PS50829"/>
    </source>
</evidence>
<sequence length="520" mass="59858">MDERVDDVPFFYMEESQELLSVPMKLKRKVRSKKMDFVGWGSKPLIEFLELIGKDTSKQISQYEVAAIINDYVNKNNLIHPQKKKRILCDERLHYLFGRKSVVRIKIYDLLETHFFENQDGSEDEFLYSSEENDENTMVVSKLQKTSSSDRKNIHQRKKVAETPKSCFAAIISANIKLVYLKRSLVQDLLADPETFESKVVGSFVRVKSDPNDYFQQNSHQLLQVTGVRKASGTGNTCTEILLQVPNMMKDIRICMLSDDNFSEEECEDLRQRVKSGSLKRPTVVEFQQKAQMLHEDITKHWLVRELTLLQNLIDRANEKGWRKELFEYLERKQLLQTPSEQSRLLLEVPKVTADEIEQEATPQEGSYGSPRSILRGASEISTCELEANQTLSTKNFSSTDAAEDQPAQFVQEQKNLDEFEEDSHGKVDEHEQVVVATQVIEVSDDDKEVEDAGGQLSIWHYVDPQGEVQGPFPMESLKRWSDANYFPPDFKVWRMGQSQEEAVLLSDALSFSRSFPTID</sequence>
<dbReference type="AlphaFoldDB" id="A0A7J7FTE3"/>
<dbReference type="GO" id="GO:0003677">
    <property type="term" value="F:DNA binding"/>
    <property type="evidence" value="ECO:0007669"/>
    <property type="project" value="InterPro"/>
</dbReference>
<proteinExistence type="predicted"/>
<accession>A0A7J7FTE3</accession>
<reference evidence="5" key="1">
    <citation type="journal article" date="2020" name="Nat. Commun.">
        <title>Genome assembly of wild tea tree DASZ reveals pedigree and selection history of tea varieties.</title>
        <authorList>
            <person name="Zhang W."/>
            <person name="Zhang Y."/>
            <person name="Qiu H."/>
            <person name="Guo Y."/>
            <person name="Wan H."/>
            <person name="Zhang X."/>
            <person name="Scossa F."/>
            <person name="Alseekh S."/>
            <person name="Zhang Q."/>
            <person name="Wang P."/>
            <person name="Xu L."/>
            <person name="Schmidt M.H."/>
            <person name="Jia X."/>
            <person name="Li D."/>
            <person name="Zhu A."/>
            <person name="Guo F."/>
            <person name="Chen W."/>
            <person name="Ni D."/>
            <person name="Usadel B."/>
            <person name="Fernie A.R."/>
            <person name="Wen W."/>
        </authorList>
    </citation>
    <scope>NUCLEOTIDE SEQUENCE [LARGE SCALE GENOMIC DNA]</scope>
    <source>
        <strain evidence="5">cv. G240</strain>
    </source>
</reference>
<dbReference type="PROSITE" id="PS51360">
    <property type="entry name" value="PLUS3"/>
    <property type="match status" value="1"/>
</dbReference>
<dbReference type="InterPro" id="IPR035445">
    <property type="entry name" value="GYF-like_dom_sf"/>
</dbReference>
<dbReference type="InterPro" id="IPR036885">
    <property type="entry name" value="SWIB_MDM2_dom_sf"/>
</dbReference>
<reference evidence="4 5" key="2">
    <citation type="submission" date="2020-07" db="EMBL/GenBank/DDBJ databases">
        <title>Genome assembly of wild tea tree DASZ reveals pedigree and selection history of tea varieties.</title>
        <authorList>
            <person name="Zhang W."/>
        </authorList>
    </citation>
    <scope>NUCLEOTIDE SEQUENCE [LARGE SCALE GENOMIC DNA]</scope>
    <source>
        <strain evidence="5">cv. G240</strain>
        <tissue evidence="4">Leaf</tissue>
    </source>
</reference>
<evidence type="ECO:0000259" key="3">
    <source>
        <dbReference type="PROSITE" id="PS51925"/>
    </source>
</evidence>
<dbReference type="SUPFAM" id="SSF159042">
    <property type="entry name" value="Plus3-like"/>
    <property type="match status" value="1"/>
</dbReference>
<dbReference type="Pfam" id="PF25980">
    <property type="entry name" value="NERD_plant"/>
    <property type="match status" value="1"/>
</dbReference>
<dbReference type="CDD" id="cd10567">
    <property type="entry name" value="SWIB-MDM2_like"/>
    <property type="match status" value="1"/>
</dbReference>
<dbReference type="InterPro" id="IPR045894">
    <property type="entry name" value="At5g08430-like"/>
</dbReference>
<dbReference type="SUPFAM" id="SSF55277">
    <property type="entry name" value="GYF domain"/>
    <property type="match status" value="1"/>
</dbReference>